<accession>A0ABT7RVQ1</accession>
<dbReference type="EMBL" id="JAUBOF010000225">
    <property type="protein sequence ID" value="MDM7491694.1"/>
    <property type="molecule type" value="Genomic_DNA"/>
</dbReference>
<dbReference type="SUPFAM" id="SSF52777">
    <property type="entry name" value="CoA-dependent acyltransferases"/>
    <property type="match status" value="2"/>
</dbReference>
<evidence type="ECO:0000313" key="5">
    <source>
        <dbReference type="EMBL" id="MDM7491694.1"/>
    </source>
</evidence>
<evidence type="ECO:0000256" key="1">
    <source>
        <dbReference type="ARBA" id="ARBA00001957"/>
    </source>
</evidence>
<dbReference type="Gene3D" id="1.10.1200.10">
    <property type="entry name" value="ACP-like"/>
    <property type="match status" value="1"/>
</dbReference>
<dbReference type="InterPro" id="IPR001242">
    <property type="entry name" value="Condensation_dom"/>
</dbReference>
<dbReference type="PANTHER" id="PTHR45527">
    <property type="entry name" value="NONRIBOSOMAL PEPTIDE SYNTHETASE"/>
    <property type="match status" value="1"/>
</dbReference>
<dbReference type="PROSITE" id="PS50075">
    <property type="entry name" value="CARRIER"/>
    <property type="match status" value="1"/>
</dbReference>
<dbReference type="RefSeq" id="WP_289382591.1">
    <property type="nucleotide sequence ID" value="NZ_JAUBOF010000225.1"/>
</dbReference>
<evidence type="ECO:0000256" key="3">
    <source>
        <dbReference type="ARBA" id="ARBA00022553"/>
    </source>
</evidence>
<dbReference type="InterPro" id="IPR045851">
    <property type="entry name" value="AMP-bd_C_sf"/>
</dbReference>
<dbReference type="PANTHER" id="PTHR45527:SF1">
    <property type="entry name" value="FATTY ACID SYNTHASE"/>
    <property type="match status" value="1"/>
</dbReference>
<dbReference type="Pfam" id="PF00668">
    <property type="entry name" value="Condensation"/>
    <property type="match status" value="2"/>
</dbReference>
<reference evidence="5 6" key="1">
    <citation type="submission" date="2023-06" db="EMBL/GenBank/DDBJ databases">
        <title>Rhodococcus indonesiensis sp. nov a new member of the Rhodococcus ruber lineage isolated from a sediment of neutral hot spring.</title>
        <authorList>
            <person name="Kusuma A.B."/>
            <person name="Fenylestari G."/>
            <person name="Ammar F."/>
            <person name="Nouioui I."/>
            <person name="Goodfellow M."/>
        </authorList>
    </citation>
    <scope>NUCLEOTIDE SEQUENCE [LARGE SCALE GENOMIC DNA]</scope>
    <source>
        <strain evidence="5 6">CSLK01-03</strain>
    </source>
</reference>
<evidence type="ECO:0000313" key="6">
    <source>
        <dbReference type="Proteomes" id="UP001233164"/>
    </source>
</evidence>
<name>A0ABT7RVQ1_9NOCA</name>
<dbReference type="InterPro" id="IPR023213">
    <property type="entry name" value="CAT-like_dom_sf"/>
</dbReference>
<feature type="non-terminal residue" evidence="5">
    <location>
        <position position="1"/>
    </location>
</feature>
<protein>
    <submittedName>
        <fullName evidence="5">Condensation domain-containing protein</fullName>
    </submittedName>
</protein>
<evidence type="ECO:0000259" key="4">
    <source>
        <dbReference type="PROSITE" id="PS50075"/>
    </source>
</evidence>
<comment type="caution">
    <text evidence="5">The sequence shown here is derived from an EMBL/GenBank/DDBJ whole genome shotgun (WGS) entry which is preliminary data.</text>
</comment>
<gene>
    <name evidence="5" type="ORF">QT969_25785</name>
</gene>
<dbReference type="Gene3D" id="3.30.559.10">
    <property type="entry name" value="Chloramphenicol acetyltransferase-like domain"/>
    <property type="match status" value="2"/>
</dbReference>
<sequence length="552" mass="58586">VDAALRGVAGVQQAATVVRDGALVSYVVPATVDAGDARRQLRRSLPAHLVPVAVVPLDAVPRTAHGKLDVARLPAPDLGGRDEPGTETESLVARIFGELTGTDPGRGDDFFAVGGNSLLATVLVGRLREETGTAVPLRLIFEHPTVESLAAALDAGGLDAETGPVPVHPRPDRIPLSRAQRRLWGLSRLDPDAYRLRADVHLTGPLDVPALEAALDDVAARHEILRTRIVVDEQGPHQVLADRAVHWDLEETDGTRRLRLAVDHAAADGASLAPLLRDLAVAYAARAAGQPPRWEPLPLQYADYALWEQARGIPEPDVAHWRRALDGLDPVELPTNTETSEAAAQTVAFEVPADVRAGIAALARVHGATEFMVLHAALSVLLARVGAGHDVAVAAVVSARRWAQVEQLVGPFLDTLVLRARVEPDMPFAGLLAQVRDFDVAALDHAGVPYEQILAVLSGRAPQVALALQDFALDPVRIGDLTVDAQEVLAGAPKFDLQFALAPAADGYTGTLVHDASRFAGSTARRLADRFVAVLRHVVAAPDALVGDDVPQ</sequence>
<comment type="cofactor">
    <cofactor evidence="1">
        <name>pantetheine 4'-phosphate</name>
        <dbReference type="ChEBI" id="CHEBI:47942"/>
    </cofactor>
</comment>
<dbReference type="InterPro" id="IPR020806">
    <property type="entry name" value="PKS_PP-bd"/>
</dbReference>
<keyword evidence="2" id="KW-0596">Phosphopantetheine</keyword>
<feature type="non-terminal residue" evidence="5">
    <location>
        <position position="552"/>
    </location>
</feature>
<dbReference type="SUPFAM" id="SSF47336">
    <property type="entry name" value="ACP-like"/>
    <property type="match status" value="1"/>
</dbReference>
<dbReference type="SMART" id="SM00823">
    <property type="entry name" value="PKS_PP"/>
    <property type="match status" value="1"/>
</dbReference>
<dbReference type="InterPro" id="IPR036736">
    <property type="entry name" value="ACP-like_sf"/>
</dbReference>
<dbReference type="Proteomes" id="UP001233164">
    <property type="component" value="Unassembled WGS sequence"/>
</dbReference>
<organism evidence="5 6">
    <name type="scientific">Rhodococcus indonesiensis</name>
    <dbReference type="NCBI Taxonomy" id="3055869"/>
    <lineage>
        <taxon>Bacteria</taxon>
        <taxon>Bacillati</taxon>
        <taxon>Actinomycetota</taxon>
        <taxon>Actinomycetes</taxon>
        <taxon>Mycobacteriales</taxon>
        <taxon>Nocardiaceae</taxon>
        <taxon>Rhodococcus</taxon>
    </lineage>
</organism>
<keyword evidence="6" id="KW-1185">Reference proteome</keyword>
<dbReference type="Pfam" id="PF00550">
    <property type="entry name" value="PP-binding"/>
    <property type="match status" value="1"/>
</dbReference>
<dbReference type="Gene3D" id="3.30.559.30">
    <property type="entry name" value="Nonribosomal peptide synthetase, condensation domain"/>
    <property type="match status" value="1"/>
</dbReference>
<feature type="domain" description="Carrier" evidence="4">
    <location>
        <begin position="83"/>
        <end position="157"/>
    </location>
</feature>
<dbReference type="InterPro" id="IPR009081">
    <property type="entry name" value="PP-bd_ACP"/>
</dbReference>
<proteinExistence type="predicted"/>
<dbReference type="SUPFAM" id="SSF56801">
    <property type="entry name" value="Acetyl-CoA synthetase-like"/>
    <property type="match status" value="1"/>
</dbReference>
<keyword evidence="3" id="KW-0597">Phosphoprotein</keyword>
<dbReference type="Gene3D" id="3.30.300.30">
    <property type="match status" value="1"/>
</dbReference>
<evidence type="ECO:0000256" key="2">
    <source>
        <dbReference type="ARBA" id="ARBA00022450"/>
    </source>
</evidence>